<dbReference type="RefSeq" id="WP_106587068.1">
    <property type="nucleotide sequence ID" value="NZ_PYGA01000045.1"/>
</dbReference>
<dbReference type="Gene3D" id="3.30.70.1200">
    <property type="entry name" value="Crispr-associated protein, domain 1"/>
    <property type="match status" value="1"/>
</dbReference>
<keyword evidence="2" id="KW-1185">Reference proteome</keyword>
<evidence type="ECO:0000313" key="2">
    <source>
        <dbReference type="Proteomes" id="UP000240542"/>
    </source>
</evidence>
<accession>A0A2P8CAA8</accession>
<dbReference type="Proteomes" id="UP000240542">
    <property type="component" value="Unassembled WGS sequence"/>
</dbReference>
<dbReference type="SMART" id="SM01101">
    <property type="entry name" value="CRISPR_assoc"/>
    <property type="match status" value="1"/>
</dbReference>
<name>A0A2P8CAA8_9ACTN</name>
<proteinExistence type="predicted"/>
<dbReference type="SUPFAM" id="SSF117987">
    <property type="entry name" value="CRISPR-associated protein"/>
    <property type="match status" value="2"/>
</dbReference>
<dbReference type="NCBIfam" id="TIGR01907">
    <property type="entry name" value="casE_Cse3"/>
    <property type="match status" value="1"/>
</dbReference>
<dbReference type="CDD" id="cd09727">
    <property type="entry name" value="Cas6_I-E"/>
    <property type="match status" value="1"/>
</dbReference>
<organism evidence="1 2">
    <name type="scientific">Murinocardiopsis flavida</name>
    <dbReference type="NCBI Taxonomy" id="645275"/>
    <lineage>
        <taxon>Bacteria</taxon>
        <taxon>Bacillati</taxon>
        <taxon>Actinomycetota</taxon>
        <taxon>Actinomycetes</taxon>
        <taxon>Streptosporangiales</taxon>
        <taxon>Nocardiopsidaceae</taxon>
        <taxon>Murinocardiopsis</taxon>
    </lineage>
</organism>
<dbReference type="Gene3D" id="3.30.70.1210">
    <property type="entry name" value="Crispr-associated protein, domain 2"/>
    <property type="match status" value="1"/>
</dbReference>
<gene>
    <name evidence="1" type="ORF">CLV63_14512</name>
</gene>
<dbReference type="InterPro" id="IPR010179">
    <property type="entry name" value="CRISPR-assoc_prot_Cse3"/>
</dbReference>
<dbReference type="OrthoDB" id="9795689at2"/>
<evidence type="ECO:0000313" key="1">
    <source>
        <dbReference type="EMBL" id="PSK81891.1"/>
    </source>
</evidence>
<protein>
    <submittedName>
        <fullName evidence="1">CRISPR-associated Cse3 family protein</fullName>
    </submittedName>
</protein>
<sequence length="212" mass="23383">MNAWLTQITLNHRHRRSHELAADANLLHRELMRLAPDDLGETPRSAAGLLYRMEESRTGLRILAQTRTRPRVDRLSDGLANDVTSRDLTPLLTGLRPGAYVRYRIAANPTQRVGDPKADPRRKGKLTVVTGERGDLWWLTRATANGLHPLSLTQTRLSDTRAGMVAHAVTRFDGLAIITDTALLRDAVLTGIGRAKSYGCGLLSLGPARKPE</sequence>
<dbReference type="AlphaFoldDB" id="A0A2P8CAA8"/>
<reference evidence="1 2" key="1">
    <citation type="submission" date="2018-03" db="EMBL/GenBank/DDBJ databases">
        <title>Genomic Encyclopedia of Archaeal and Bacterial Type Strains, Phase II (KMG-II): from individual species to whole genera.</title>
        <authorList>
            <person name="Goeker M."/>
        </authorList>
    </citation>
    <scope>NUCLEOTIDE SEQUENCE [LARGE SCALE GENOMIC DNA]</scope>
    <source>
        <strain evidence="1 2">DSM 45312</strain>
    </source>
</reference>
<dbReference type="EMBL" id="PYGA01000045">
    <property type="protein sequence ID" value="PSK81891.1"/>
    <property type="molecule type" value="Genomic_DNA"/>
</dbReference>
<dbReference type="Pfam" id="PF08798">
    <property type="entry name" value="CRISPR_assoc"/>
    <property type="match status" value="1"/>
</dbReference>
<comment type="caution">
    <text evidence="1">The sequence shown here is derived from an EMBL/GenBank/DDBJ whole genome shotgun (WGS) entry which is preliminary data.</text>
</comment>